<organism evidence="1">
    <name type="scientific">marine sediment metagenome</name>
    <dbReference type="NCBI Taxonomy" id="412755"/>
    <lineage>
        <taxon>unclassified sequences</taxon>
        <taxon>metagenomes</taxon>
        <taxon>ecological metagenomes</taxon>
    </lineage>
</organism>
<accession>X1D2A8</accession>
<comment type="caution">
    <text evidence="1">The sequence shown here is derived from an EMBL/GenBank/DDBJ whole genome shotgun (WGS) entry which is preliminary data.</text>
</comment>
<name>X1D2A8_9ZZZZ</name>
<proteinExistence type="predicted"/>
<feature type="non-terminal residue" evidence="1">
    <location>
        <position position="1"/>
    </location>
</feature>
<reference evidence="1" key="1">
    <citation type="journal article" date="2014" name="Front. Microbiol.">
        <title>High frequency of phylogenetically diverse reductive dehalogenase-homologous genes in deep subseafloor sedimentary metagenomes.</title>
        <authorList>
            <person name="Kawai M."/>
            <person name="Futagami T."/>
            <person name="Toyoda A."/>
            <person name="Takaki Y."/>
            <person name="Nishi S."/>
            <person name="Hori S."/>
            <person name="Arai W."/>
            <person name="Tsubouchi T."/>
            <person name="Morono Y."/>
            <person name="Uchiyama I."/>
            <person name="Ito T."/>
            <person name="Fujiyama A."/>
            <person name="Inagaki F."/>
            <person name="Takami H."/>
        </authorList>
    </citation>
    <scope>NUCLEOTIDE SEQUENCE</scope>
    <source>
        <strain evidence="1">Expedition CK06-06</strain>
    </source>
</reference>
<gene>
    <name evidence="1" type="ORF">S01H4_50192</name>
</gene>
<dbReference type="EMBL" id="BART01028475">
    <property type="protein sequence ID" value="GAG90621.1"/>
    <property type="molecule type" value="Genomic_DNA"/>
</dbReference>
<sequence length="30" mass="3361">YESNIPSFDRQVTIWQTSVGFGLGDGRSWG</sequence>
<protein>
    <submittedName>
        <fullName evidence="1">Uncharacterized protein</fullName>
    </submittedName>
</protein>
<evidence type="ECO:0000313" key="1">
    <source>
        <dbReference type="EMBL" id="GAG90621.1"/>
    </source>
</evidence>
<dbReference type="AlphaFoldDB" id="X1D2A8"/>